<evidence type="ECO:0008006" key="4">
    <source>
        <dbReference type="Google" id="ProtNLM"/>
    </source>
</evidence>
<dbReference type="AlphaFoldDB" id="A0A0S4J9J6"/>
<dbReference type="InterPro" id="IPR036869">
    <property type="entry name" value="J_dom_sf"/>
</dbReference>
<feature type="compositionally biased region" description="Polar residues" evidence="1">
    <location>
        <begin position="264"/>
        <end position="277"/>
    </location>
</feature>
<dbReference type="VEuPathDB" id="TriTrypDB:BSAL_13680"/>
<dbReference type="Proteomes" id="UP000051952">
    <property type="component" value="Unassembled WGS sequence"/>
</dbReference>
<keyword evidence="3" id="KW-1185">Reference proteome</keyword>
<proteinExistence type="predicted"/>
<protein>
    <recommendedName>
        <fullName evidence="4">J domain-containing protein</fullName>
    </recommendedName>
</protein>
<feature type="region of interest" description="Disordered" evidence="1">
    <location>
        <begin position="129"/>
        <end position="159"/>
    </location>
</feature>
<evidence type="ECO:0000256" key="1">
    <source>
        <dbReference type="SAM" id="MobiDB-lite"/>
    </source>
</evidence>
<reference evidence="3" key="1">
    <citation type="submission" date="2015-09" db="EMBL/GenBank/DDBJ databases">
        <authorList>
            <consortium name="Pathogen Informatics"/>
        </authorList>
    </citation>
    <scope>NUCLEOTIDE SEQUENCE [LARGE SCALE GENOMIC DNA]</scope>
    <source>
        <strain evidence="3">Lake Konstanz</strain>
    </source>
</reference>
<organism evidence="2 3">
    <name type="scientific">Bodo saltans</name>
    <name type="common">Flagellated protozoan</name>
    <dbReference type="NCBI Taxonomy" id="75058"/>
    <lineage>
        <taxon>Eukaryota</taxon>
        <taxon>Discoba</taxon>
        <taxon>Euglenozoa</taxon>
        <taxon>Kinetoplastea</taxon>
        <taxon>Metakinetoplastina</taxon>
        <taxon>Eubodonida</taxon>
        <taxon>Bodonidae</taxon>
        <taxon>Bodo</taxon>
    </lineage>
</organism>
<feature type="compositionally biased region" description="Basic and acidic residues" evidence="1">
    <location>
        <begin position="142"/>
        <end position="154"/>
    </location>
</feature>
<accession>A0A0S4J9J6</accession>
<dbReference type="Gene3D" id="1.10.287.110">
    <property type="entry name" value="DnaJ domain"/>
    <property type="match status" value="1"/>
</dbReference>
<feature type="compositionally biased region" description="Pro residues" evidence="1">
    <location>
        <begin position="284"/>
        <end position="293"/>
    </location>
</feature>
<dbReference type="EMBL" id="CYKH01001616">
    <property type="protein sequence ID" value="CUG88097.1"/>
    <property type="molecule type" value="Genomic_DNA"/>
</dbReference>
<gene>
    <name evidence="2" type="ORF">BSAL_13680</name>
</gene>
<sequence length="409" mass="44243">MSCASSVFSQQHEKALQVARHVSECCPTTSSSDMKCGAFPFFALFRLRWASSSSTSSSTCLNLEHNNLAQPQQGEVSSAAAANPTTTSAALVLDEVIGEWRDFSEELLARRYRSLALLLHPDRWVAAVREQQQQQQQQQSSGKEELVPSGDSDHNASCYDTTAVTPAAEHSSSETTPPIDDFVQRCVTAAATPTTIHHDALRGAFSSMQSAYHTLRNAETRARYISQGHDAFCAGELDPTLQHRRQQALAHLMAATMFMFRGNSGDNNTDSEATTTGAKILPQQDPPPPPPPHHLTALCAASPPSPTCTRYVFMEGSICDACRRAQLLAATKKPLASQSSRCSTFGCLRVLTSAAEDVESGCCSYCRNRPKKCSALGCFTMVTAAQAATLAVSLSAKDTKVWCCKHFPK</sequence>
<name>A0A0S4J9J6_BODSA</name>
<evidence type="ECO:0000313" key="2">
    <source>
        <dbReference type="EMBL" id="CUG88097.1"/>
    </source>
</evidence>
<feature type="region of interest" description="Disordered" evidence="1">
    <location>
        <begin position="264"/>
        <end position="293"/>
    </location>
</feature>
<evidence type="ECO:0000313" key="3">
    <source>
        <dbReference type="Proteomes" id="UP000051952"/>
    </source>
</evidence>